<proteinExistence type="predicted"/>
<comment type="caution">
    <text evidence="2">The sequence shown here is derived from an EMBL/GenBank/DDBJ whole genome shotgun (WGS) entry which is preliminary data.</text>
</comment>
<evidence type="ECO:0000313" key="2">
    <source>
        <dbReference type="EMBL" id="KAG5999601.1"/>
    </source>
</evidence>
<feature type="non-terminal residue" evidence="2">
    <location>
        <position position="1"/>
    </location>
</feature>
<reference evidence="2" key="1">
    <citation type="journal article" date="2020" name="bioRxiv">
        <title>Whole genome comparisons of ergot fungi reveals the divergence and evolution of species within the genus Claviceps are the result of varying mechanisms driving genome evolution and host range expansion.</title>
        <authorList>
            <person name="Wyka S.A."/>
            <person name="Mondo S.J."/>
            <person name="Liu M."/>
            <person name="Dettman J."/>
            <person name="Nalam V."/>
            <person name="Broders K.D."/>
        </authorList>
    </citation>
    <scope>NUCLEOTIDE SEQUENCE</scope>
    <source>
        <strain evidence="2">CCC 602</strain>
    </source>
</reference>
<dbReference type="Proteomes" id="UP000748025">
    <property type="component" value="Unassembled WGS sequence"/>
</dbReference>
<feature type="region of interest" description="Disordered" evidence="1">
    <location>
        <begin position="1"/>
        <end position="32"/>
    </location>
</feature>
<keyword evidence="3" id="KW-1185">Reference proteome</keyword>
<organism evidence="2 3">
    <name type="scientific">Claviceps pusilla</name>
    <dbReference type="NCBI Taxonomy" id="123648"/>
    <lineage>
        <taxon>Eukaryota</taxon>
        <taxon>Fungi</taxon>
        <taxon>Dikarya</taxon>
        <taxon>Ascomycota</taxon>
        <taxon>Pezizomycotina</taxon>
        <taxon>Sordariomycetes</taxon>
        <taxon>Hypocreomycetidae</taxon>
        <taxon>Hypocreales</taxon>
        <taxon>Clavicipitaceae</taxon>
        <taxon>Claviceps</taxon>
    </lineage>
</organism>
<gene>
    <name evidence="2" type="ORF">E4U43_001977</name>
</gene>
<name>A0A9P7N6Z8_9HYPO</name>
<feature type="non-terminal residue" evidence="2">
    <location>
        <position position="84"/>
    </location>
</feature>
<accession>A0A9P7N6Z8</accession>
<dbReference type="AlphaFoldDB" id="A0A9P7N6Z8"/>
<evidence type="ECO:0000313" key="3">
    <source>
        <dbReference type="Proteomes" id="UP000748025"/>
    </source>
</evidence>
<sequence length="84" mass="9785">AASSPAQDPTTRPRRTRPSSTPERPHPMDWDGPWPMVGTRSWMCLASWLCRGRCCRRSASEVDLFLRHITLSRRYIFSFPFFIS</sequence>
<dbReference type="EMBL" id="SRPW01001666">
    <property type="protein sequence ID" value="KAG5999601.1"/>
    <property type="molecule type" value="Genomic_DNA"/>
</dbReference>
<evidence type="ECO:0000256" key="1">
    <source>
        <dbReference type="SAM" id="MobiDB-lite"/>
    </source>
</evidence>
<protein>
    <submittedName>
        <fullName evidence="2">Uncharacterized protein</fullName>
    </submittedName>
</protein>